<dbReference type="PANTHER" id="PTHR43226:SF4">
    <property type="entry name" value="XAA-PRO AMINOPEPTIDASE 3"/>
    <property type="match status" value="1"/>
</dbReference>
<keyword evidence="15" id="KW-0031">Aminopeptidase</keyword>
<evidence type="ECO:0000256" key="5">
    <source>
        <dbReference type="ARBA" id="ARBA00022670"/>
    </source>
</evidence>
<evidence type="ECO:0000256" key="11">
    <source>
        <dbReference type="ARBA" id="ARBA00075356"/>
    </source>
</evidence>
<evidence type="ECO:0000313" key="15">
    <source>
        <dbReference type="EMBL" id="BBP45675.1"/>
    </source>
</evidence>
<accession>A0A6F8PU76</accession>
<dbReference type="InterPro" id="IPR036005">
    <property type="entry name" value="Creatinase/aminopeptidase-like"/>
</dbReference>
<dbReference type="GO" id="GO:0070006">
    <property type="term" value="F:metalloaminopeptidase activity"/>
    <property type="evidence" value="ECO:0007669"/>
    <property type="project" value="InterPro"/>
</dbReference>
<proteinExistence type="inferred from homology"/>
<dbReference type="Gene3D" id="3.90.230.10">
    <property type="entry name" value="Creatinase/methionine aminopeptidase superfamily"/>
    <property type="match status" value="1"/>
</dbReference>
<name>A0A6F8PU76_9GAMM</name>
<dbReference type="EC" id="3.4.11.9" evidence="4"/>
<evidence type="ECO:0000256" key="13">
    <source>
        <dbReference type="RuleBase" id="RU000590"/>
    </source>
</evidence>
<dbReference type="InterPro" id="IPR000994">
    <property type="entry name" value="Pept_M24"/>
</dbReference>
<dbReference type="EMBL" id="AP021889">
    <property type="protein sequence ID" value="BBP45675.1"/>
    <property type="molecule type" value="Genomic_DNA"/>
</dbReference>
<dbReference type="GO" id="GO:0030145">
    <property type="term" value="F:manganese ion binding"/>
    <property type="evidence" value="ECO:0007669"/>
    <property type="project" value="InterPro"/>
</dbReference>
<dbReference type="Gene3D" id="3.40.350.10">
    <property type="entry name" value="Creatinase/prolidase N-terminal domain"/>
    <property type="match status" value="1"/>
</dbReference>
<evidence type="ECO:0000256" key="10">
    <source>
        <dbReference type="ARBA" id="ARBA00069363"/>
    </source>
</evidence>
<organism evidence="15 16">
    <name type="scientific">Thiosulfatimonas sediminis</name>
    <dbReference type="NCBI Taxonomy" id="2675054"/>
    <lineage>
        <taxon>Bacteria</taxon>
        <taxon>Pseudomonadati</taxon>
        <taxon>Pseudomonadota</taxon>
        <taxon>Gammaproteobacteria</taxon>
        <taxon>Thiotrichales</taxon>
        <taxon>Piscirickettsiaceae</taxon>
        <taxon>Thiosulfatimonas</taxon>
    </lineage>
</organism>
<evidence type="ECO:0000256" key="2">
    <source>
        <dbReference type="ARBA" id="ARBA00001936"/>
    </source>
</evidence>
<evidence type="ECO:0000256" key="7">
    <source>
        <dbReference type="ARBA" id="ARBA00022801"/>
    </source>
</evidence>
<comment type="cofactor">
    <cofactor evidence="2">
        <name>Mn(2+)</name>
        <dbReference type="ChEBI" id="CHEBI:29035"/>
    </cofactor>
</comment>
<dbReference type="SUPFAM" id="SSF53092">
    <property type="entry name" value="Creatinase/prolidase N-terminal domain"/>
    <property type="match status" value="1"/>
</dbReference>
<evidence type="ECO:0000256" key="6">
    <source>
        <dbReference type="ARBA" id="ARBA00022723"/>
    </source>
</evidence>
<keyword evidence="7" id="KW-0378">Hydrolase</keyword>
<evidence type="ECO:0000256" key="4">
    <source>
        <dbReference type="ARBA" id="ARBA00012574"/>
    </source>
</evidence>
<dbReference type="AlphaFoldDB" id="A0A6F8PU76"/>
<protein>
    <recommendedName>
        <fullName evidence="10">Xaa-Pro aminopeptidase</fullName>
        <ecNumber evidence="4">3.4.11.9</ecNumber>
    </recommendedName>
    <alternativeName>
        <fullName evidence="11">Aminopeptidase P II</fullName>
    </alternativeName>
    <alternativeName>
        <fullName evidence="12">X-Pro aminopeptidase</fullName>
    </alternativeName>
</protein>
<dbReference type="Proteomes" id="UP000501726">
    <property type="component" value="Chromosome"/>
</dbReference>
<keyword evidence="5" id="KW-0645">Protease</keyword>
<evidence type="ECO:0000259" key="14">
    <source>
        <dbReference type="SMART" id="SM01011"/>
    </source>
</evidence>
<evidence type="ECO:0000256" key="1">
    <source>
        <dbReference type="ARBA" id="ARBA00001424"/>
    </source>
</evidence>
<dbReference type="Pfam" id="PF05195">
    <property type="entry name" value="AMP_N"/>
    <property type="match status" value="1"/>
</dbReference>
<keyword evidence="8" id="KW-0482">Metalloprotease</keyword>
<dbReference type="RefSeq" id="WP_173271582.1">
    <property type="nucleotide sequence ID" value="NZ_AP021889.1"/>
</dbReference>
<dbReference type="FunFam" id="3.90.230.10:FF:000002">
    <property type="entry name" value="Xaa-Pro aminopeptidase 3"/>
    <property type="match status" value="1"/>
</dbReference>
<evidence type="ECO:0000256" key="12">
    <source>
        <dbReference type="ARBA" id="ARBA00081411"/>
    </source>
</evidence>
<dbReference type="SUPFAM" id="SSF55920">
    <property type="entry name" value="Creatinase/aminopeptidase"/>
    <property type="match status" value="1"/>
</dbReference>
<comment type="catalytic activity">
    <reaction evidence="1">
        <text>Release of any N-terminal amino acid, including proline, that is linked to proline, even from a dipeptide or tripeptide.</text>
        <dbReference type="EC" id="3.4.11.9"/>
    </reaction>
</comment>
<keyword evidence="16" id="KW-1185">Reference proteome</keyword>
<dbReference type="SMART" id="SM01011">
    <property type="entry name" value="AMP_N"/>
    <property type="match status" value="1"/>
</dbReference>
<dbReference type="KEGG" id="tse:THMIRHAS_10480"/>
<dbReference type="PROSITE" id="PS00491">
    <property type="entry name" value="PROLINE_PEPTIDASE"/>
    <property type="match status" value="1"/>
</dbReference>
<reference evidence="16" key="1">
    <citation type="submission" date="2019-11" db="EMBL/GenBank/DDBJ databases">
        <title>Isolation and characterization of two novel species in the genus Thiomicrorhabdus.</title>
        <authorList>
            <person name="Mochizuki J."/>
            <person name="Kojima H."/>
            <person name="Fukui M."/>
        </authorList>
    </citation>
    <scope>NUCLEOTIDE SEQUENCE [LARGE SCALE GENOMIC DNA]</scope>
    <source>
        <strain evidence="16">aks77</strain>
    </source>
</reference>
<gene>
    <name evidence="15" type="primary">pepP</name>
    <name evidence="15" type="ORF">THMIRHAS_10480</name>
</gene>
<dbReference type="InterPro" id="IPR052433">
    <property type="entry name" value="X-Pro_dipept-like"/>
</dbReference>
<feature type="domain" description="Aminopeptidase P N-terminal" evidence="14">
    <location>
        <begin position="3"/>
        <end position="133"/>
    </location>
</feature>
<comment type="similarity">
    <text evidence="3 13">Belongs to the peptidase M24B family.</text>
</comment>
<evidence type="ECO:0000256" key="9">
    <source>
        <dbReference type="ARBA" id="ARBA00023211"/>
    </source>
</evidence>
<dbReference type="GO" id="GO:0005829">
    <property type="term" value="C:cytosol"/>
    <property type="evidence" value="ECO:0007669"/>
    <property type="project" value="TreeGrafter"/>
</dbReference>
<keyword evidence="9" id="KW-0464">Manganese</keyword>
<evidence type="ECO:0000313" key="16">
    <source>
        <dbReference type="Proteomes" id="UP000501726"/>
    </source>
</evidence>
<dbReference type="GO" id="GO:0006508">
    <property type="term" value="P:proteolysis"/>
    <property type="evidence" value="ECO:0007669"/>
    <property type="project" value="UniProtKB-KW"/>
</dbReference>
<evidence type="ECO:0000256" key="3">
    <source>
        <dbReference type="ARBA" id="ARBA00008766"/>
    </source>
</evidence>
<keyword evidence="6 13" id="KW-0479">Metal-binding</keyword>
<dbReference type="InterPro" id="IPR001131">
    <property type="entry name" value="Peptidase_M24B_aminopep-P_CS"/>
</dbReference>
<dbReference type="Pfam" id="PF00557">
    <property type="entry name" value="Peptidase_M24"/>
    <property type="match status" value="1"/>
</dbReference>
<dbReference type="InterPro" id="IPR007865">
    <property type="entry name" value="Aminopep_P_N"/>
</dbReference>
<dbReference type="CDD" id="cd01087">
    <property type="entry name" value="Prolidase"/>
    <property type="match status" value="1"/>
</dbReference>
<dbReference type="PANTHER" id="PTHR43226">
    <property type="entry name" value="XAA-PRO AMINOPEPTIDASE 3"/>
    <property type="match status" value="1"/>
</dbReference>
<sequence>MHAPVLNRQTLFSRLKDNSAVLVKSGEELIRNRDVEFPFRAHSDFFYLTGFSEPDALLLMSKIDGEERTTIFLRPKNLEQEIWQGRRLGVESAPATLQVDQAYSIEELDEWLPELLIGSEQLLVSFSDFSEWAEIIAPLIEQLKKQVRKGVDSPTTLFDLDVLLHEQRLIKNHREIELMRKAAQISVQGHLAAMAVAASANSERTVQIALENAFYQHGAQRVAFNSICASGENACILHYTENNAPLQSNALLLVDAGAEYHGYAGDITHTFPPSGKFSTEQAALYSLVLKAQQAVIQMIKPGVLYGDLHQTTLRILTAGLLDLGLLKGDLTTLVADKAYTEFFMHGTGHWLGMDVHDVGKYKIDGEWRPLEVGMVLTVEPGLYVSDRHQNVSAKWHNIGIRIEDDVLVTEKGCEVLTAGLPRTVAEIEQWFVEHSHK</sequence>
<dbReference type="InterPro" id="IPR029149">
    <property type="entry name" value="Creatin/AminoP/Spt16_N"/>
</dbReference>
<evidence type="ECO:0000256" key="8">
    <source>
        <dbReference type="ARBA" id="ARBA00023049"/>
    </source>
</evidence>